<dbReference type="SUPFAM" id="SSF109604">
    <property type="entry name" value="HD-domain/PDEase-like"/>
    <property type="match status" value="1"/>
</dbReference>
<comment type="caution">
    <text evidence="1">The sequence shown here is derived from an EMBL/GenBank/DDBJ whole genome shotgun (WGS) entry which is preliminary data.</text>
</comment>
<dbReference type="InterPro" id="IPR009218">
    <property type="entry name" value="HD_phosphohydro"/>
</dbReference>
<dbReference type="PANTHER" id="PTHR21174:SF0">
    <property type="entry name" value="HD PHOSPHOHYDROLASE FAMILY PROTEIN-RELATED"/>
    <property type="match status" value="1"/>
</dbReference>
<keyword evidence="2" id="KW-1185">Reference proteome</keyword>
<dbReference type="PANTHER" id="PTHR21174">
    <property type="match status" value="1"/>
</dbReference>
<gene>
    <name evidence="1" type="ORF">GCM10009668_33390</name>
</gene>
<evidence type="ECO:0008006" key="3">
    <source>
        <dbReference type="Google" id="ProtNLM"/>
    </source>
</evidence>
<organism evidence="1 2">
    <name type="scientific">Nocardioides dubius</name>
    <dbReference type="NCBI Taxonomy" id="317019"/>
    <lineage>
        <taxon>Bacteria</taxon>
        <taxon>Bacillati</taxon>
        <taxon>Actinomycetota</taxon>
        <taxon>Actinomycetes</taxon>
        <taxon>Propionibacteriales</taxon>
        <taxon>Nocardioidaceae</taxon>
        <taxon>Nocardioides</taxon>
    </lineage>
</organism>
<dbReference type="Gene3D" id="1.10.3210.10">
    <property type="entry name" value="Hypothetical protein af1432"/>
    <property type="match status" value="1"/>
</dbReference>
<evidence type="ECO:0000313" key="2">
    <source>
        <dbReference type="Proteomes" id="UP001501581"/>
    </source>
</evidence>
<evidence type="ECO:0000313" key="1">
    <source>
        <dbReference type="EMBL" id="GAA1110120.1"/>
    </source>
</evidence>
<reference evidence="2" key="1">
    <citation type="journal article" date="2019" name="Int. J. Syst. Evol. Microbiol.">
        <title>The Global Catalogue of Microorganisms (GCM) 10K type strain sequencing project: providing services to taxonomists for standard genome sequencing and annotation.</title>
        <authorList>
            <consortium name="The Broad Institute Genomics Platform"/>
            <consortium name="The Broad Institute Genome Sequencing Center for Infectious Disease"/>
            <person name="Wu L."/>
            <person name="Ma J."/>
        </authorList>
    </citation>
    <scope>NUCLEOTIDE SEQUENCE [LARGE SCALE GENOMIC DNA]</scope>
    <source>
        <strain evidence="2">JCM 13008</strain>
    </source>
</reference>
<name>A0ABP4EL01_9ACTN</name>
<proteinExistence type="predicted"/>
<accession>A0ABP4EL01</accession>
<dbReference type="PIRSF" id="PIRSF035170">
    <property type="entry name" value="HD_phosphohydro"/>
    <property type="match status" value="1"/>
</dbReference>
<dbReference type="RefSeq" id="WP_343995987.1">
    <property type="nucleotide sequence ID" value="NZ_BAAALG010000012.1"/>
</dbReference>
<dbReference type="Proteomes" id="UP001501581">
    <property type="component" value="Unassembled WGS sequence"/>
</dbReference>
<protein>
    <recommendedName>
        <fullName evidence="3">Metal-dependent phosphohydrolase</fullName>
    </recommendedName>
</protein>
<sequence length="196" mass="21764">MPLSLPWPLPNHLALRDELIQAWSTERGYHDLRHLHEVLAALHDLGAGDDIAVILAAWFHDAVYDGAPDAEERSAQLAEQRLADVEGVDETEVARLVRLTLDHRPAPGDRRGELLVDADLHILAAGKARYAEYVAGVRQEYAEVPEPAFRAGRATVLSALLGKPHLFHTEAGRHRWEKAARANLIRELAVLQGDRP</sequence>
<dbReference type="EMBL" id="BAAALG010000012">
    <property type="protein sequence ID" value="GAA1110120.1"/>
    <property type="molecule type" value="Genomic_DNA"/>
</dbReference>